<dbReference type="InParanoid" id="A0A0C3NEI1"/>
<evidence type="ECO:0000313" key="3">
    <source>
        <dbReference type="Proteomes" id="UP000054217"/>
    </source>
</evidence>
<accession>A0A0C3NEI1</accession>
<sequence length="96" mass="10212">MSQVSGSVLDNGFVSSPRASHPGTFRGVTDGYTQLSHLFIALYPHEIREALVEGVAKTVDIAGIRTQSVYGKMAGPPHDSVTCKPKSGSSDMYILS</sequence>
<name>A0A0C3NEI1_PISTI</name>
<dbReference type="EMBL" id="KN832110">
    <property type="protein sequence ID" value="KIN94175.1"/>
    <property type="molecule type" value="Genomic_DNA"/>
</dbReference>
<gene>
    <name evidence="2" type="ORF">M404DRAFT_35324</name>
</gene>
<dbReference type="Proteomes" id="UP000054217">
    <property type="component" value="Unassembled WGS sequence"/>
</dbReference>
<protein>
    <submittedName>
        <fullName evidence="2">Uncharacterized protein</fullName>
    </submittedName>
</protein>
<dbReference type="AlphaFoldDB" id="A0A0C3NEI1"/>
<organism evidence="2 3">
    <name type="scientific">Pisolithus tinctorius Marx 270</name>
    <dbReference type="NCBI Taxonomy" id="870435"/>
    <lineage>
        <taxon>Eukaryota</taxon>
        <taxon>Fungi</taxon>
        <taxon>Dikarya</taxon>
        <taxon>Basidiomycota</taxon>
        <taxon>Agaricomycotina</taxon>
        <taxon>Agaricomycetes</taxon>
        <taxon>Agaricomycetidae</taxon>
        <taxon>Boletales</taxon>
        <taxon>Sclerodermatineae</taxon>
        <taxon>Pisolithaceae</taxon>
        <taxon>Pisolithus</taxon>
    </lineage>
</organism>
<feature type="region of interest" description="Disordered" evidence="1">
    <location>
        <begin position="1"/>
        <end position="20"/>
    </location>
</feature>
<reference evidence="3" key="2">
    <citation type="submission" date="2015-01" db="EMBL/GenBank/DDBJ databases">
        <title>Evolutionary Origins and Diversification of the Mycorrhizal Mutualists.</title>
        <authorList>
            <consortium name="DOE Joint Genome Institute"/>
            <consortium name="Mycorrhizal Genomics Consortium"/>
            <person name="Kohler A."/>
            <person name="Kuo A."/>
            <person name="Nagy L.G."/>
            <person name="Floudas D."/>
            <person name="Copeland A."/>
            <person name="Barry K.W."/>
            <person name="Cichocki N."/>
            <person name="Veneault-Fourrey C."/>
            <person name="LaButti K."/>
            <person name="Lindquist E.A."/>
            <person name="Lipzen A."/>
            <person name="Lundell T."/>
            <person name="Morin E."/>
            <person name="Murat C."/>
            <person name="Riley R."/>
            <person name="Ohm R."/>
            <person name="Sun H."/>
            <person name="Tunlid A."/>
            <person name="Henrissat B."/>
            <person name="Grigoriev I.V."/>
            <person name="Hibbett D.S."/>
            <person name="Martin F."/>
        </authorList>
    </citation>
    <scope>NUCLEOTIDE SEQUENCE [LARGE SCALE GENOMIC DNA]</scope>
    <source>
        <strain evidence="3">Marx 270</strain>
    </source>
</reference>
<evidence type="ECO:0000313" key="2">
    <source>
        <dbReference type="EMBL" id="KIN94175.1"/>
    </source>
</evidence>
<feature type="compositionally biased region" description="Polar residues" evidence="1">
    <location>
        <begin position="1"/>
        <end position="18"/>
    </location>
</feature>
<feature type="region of interest" description="Disordered" evidence="1">
    <location>
        <begin position="73"/>
        <end position="96"/>
    </location>
</feature>
<reference evidence="2 3" key="1">
    <citation type="submission" date="2014-04" db="EMBL/GenBank/DDBJ databases">
        <authorList>
            <consortium name="DOE Joint Genome Institute"/>
            <person name="Kuo A."/>
            <person name="Kohler A."/>
            <person name="Costa M.D."/>
            <person name="Nagy L.G."/>
            <person name="Floudas D."/>
            <person name="Copeland A."/>
            <person name="Barry K.W."/>
            <person name="Cichocki N."/>
            <person name="Veneault-Fourrey C."/>
            <person name="LaButti K."/>
            <person name="Lindquist E.A."/>
            <person name="Lipzen A."/>
            <person name="Lundell T."/>
            <person name="Morin E."/>
            <person name="Murat C."/>
            <person name="Sun H."/>
            <person name="Tunlid A."/>
            <person name="Henrissat B."/>
            <person name="Grigoriev I.V."/>
            <person name="Hibbett D.S."/>
            <person name="Martin F."/>
            <person name="Nordberg H.P."/>
            <person name="Cantor M.N."/>
            <person name="Hua S.X."/>
        </authorList>
    </citation>
    <scope>NUCLEOTIDE SEQUENCE [LARGE SCALE GENOMIC DNA]</scope>
    <source>
        <strain evidence="2 3">Marx 270</strain>
    </source>
</reference>
<keyword evidence="3" id="KW-1185">Reference proteome</keyword>
<evidence type="ECO:0000256" key="1">
    <source>
        <dbReference type="SAM" id="MobiDB-lite"/>
    </source>
</evidence>
<proteinExistence type="predicted"/>
<dbReference type="HOGENOM" id="CLU_2360571_0_0_1"/>